<dbReference type="EMBL" id="LR796529">
    <property type="protein sequence ID" value="CAB4149927.1"/>
    <property type="molecule type" value="Genomic_DNA"/>
</dbReference>
<reference evidence="3" key="1">
    <citation type="submission" date="2020-05" db="EMBL/GenBank/DDBJ databases">
        <authorList>
            <person name="Chiriac C."/>
            <person name="Salcher M."/>
            <person name="Ghai R."/>
            <person name="Kavagutti S V."/>
        </authorList>
    </citation>
    <scope>NUCLEOTIDE SEQUENCE</scope>
</reference>
<proteinExistence type="predicted"/>
<sequence length="87" mass="9278">MARRNMAEIKIQEERARVIAKLAAAESAVSACHDQIAMLDRLLAAPAEKAAAAGPVTRKPRKVQVRPHERTVGDVPDAGPSLEIAAD</sequence>
<evidence type="ECO:0000313" key="3">
    <source>
        <dbReference type="EMBL" id="CAB4183303.1"/>
    </source>
</evidence>
<name>A0A6J5QG71_9CAUD</name>
<feature type="region of interest" description="Disordered" evidence="1">
    <location>
        <begin position="51"/>
        <end position="87"/>
    </location>
</feature>
<dbReference type="EMBL" id="LR797392">
    <property type="protein sequence ID" value="CAB4213059.1"/>
    <property type="molecule type" value="Genomic_DNA"/>
</dbReference>
<organism evidence="3">
    <name type="scientific">uncultured Caudovirales phage</name>
    <dbReference type="NCBI Taxonomy" id="2100421"/>
    <lineage>
        <taxon>Viruses</taxon>
        <taxon>Duplodnaviria</taxon>
        <taxon>Heunggongvirae</taxon>
        <taxon>Uroviricota</taxon>
        <taxon>Caudoviricetes</taxon>
        <taxon>Peduoviridae</taxon>
        <taxon>Maltschvirus</taxon>
        <taxon>Maltschvirus maltsch</taxon>
    </lineage>
</organism>
<evidence type="ECO:0000256" key="1">
    <source>
        <dbReference type="SAM" id="MobiDB-lite"/>
    </source>
</evidence>
<evidence type="ECO:0000313" key="2">
    <source>
        <dbReference type="EMBL" id="CAB4149927.1"/>
    </source>
</evidence>
<protein>
    <submittedName>
        <fullName evidence="3">Uncharacterized protein</fullName>
    </submittedName>
</protein>
<accession>A0A6J5QG71</accession>
<gene>
    <name evidence="3" type="ORF">UFOVP1081_49</name>
    <name evidence="4" type="ORF">UFOVP1433_49</name>
    <name evidence="2" type="ORF">UFOVP553_49</name>
</gene>
<evidence type="ECO:0000313" key="4">
    <source>
        <dbReference type="EMBL" id="CAB4213059.1"/>
    </source>
</evidence>
<dbReference type="EMBL" id="LR797038">
    <property type="protein sequence ID" value="CAB4183303.1"/>
    <property type="molecule type" value="Genomic_DNA"/>
</dbReference>